<dbReference type="AlphaFoldDB" id="A0A098G5Q9"/>
<name>A0A098G5Q9_9GAMM</name>
<dbReference type="InterPro" id="IPR025737">
    <property type="entry name" value="FApF"/>
</dbReference>
<dbReference type="OrthoDB" id="5645193at2"/>
<protein>
    <submittedName>
        <fullName evidence="2">Uncharacterized protein</fullName>
    </submittedName>
</protein>
<organism evidence="2 3">
    <name type="scientific">Legionella fallonii LLAP-10</name>
    <dbReference type="NCBI Taxonomy" id="1212491"/>
    <lineage>
        <taxon>Bacteria</taxon>
        <taxon>Pseudomonadati</taxon>
        <taxon>Pseudomonadota</taxon>
        <taxon>Gammaproteobacteria</taxon>
        <taxon>Legionellales</taxon>
        <taxon>Legionellaceae</taxon>
        <taxon>Legionella</taxon>
    </lineage>
</organism>
<keyword evidence="1" id="KW-1133">Transmembrane helix</keyword>
<dbReference type="RefSeq" id="WP_052673873.1">
    <property type="nucleotide sequence ID" value="NZ_LN614827.1"/>
</dbReference>
<evidence type="ECO:0000313" key="2">
    <source>
        <dbReference type="EMBL" id="CEG56830.1"/>
    </source>
</evidence>
<proteinExistence type="predicted"/>
<dbReference type="STRING" id="1212491.LFA_1410"/>
<dbReference type="EMBL" id="LN614827">
    <property type="protein sequence ID" value="CEG56830.1"/>
    <property type="molecule type" value="Genomic_DNA"/>
</dbReference>
<dbReference type="Pfam" id="PF13557">
    <property type="entry name" value="Phenol_MetA_deg"/>
    <property type="match status" value="1"/>
</dbReference>
<reference evidence="3" key="1">
    <citation type="submission" date="2014-09" db="EMBL/GenBank/DDBJ databases">
        <authorList>
            <person name="Gomez-Valero L."/>
        </authorList>
    </citation>
    <scope>NUCLEOTIDE SEQUENCE [LARGE SCALE GENOMIC DNA]</scope>
    <source>
        <strain evidence="3">ATCC700992</strain>
    </source>
</reference>
<keyword evidence="1" id="KW-0812">Transmembrane</keyword>
<sequence length="268" mass="29184">MDFACKRPVYYLVLIFTLIHSVIAISSSSPCGAHDDLLLFIDRPTIEDNVCVAPYKAIVLETGYQYQKLLNQGTEQNLPEALLRIGLANRFEFSVLMPNYIHQTIFPHHGLSATSLGIKHEIATGEKWVTSMEGFVILPSGSAAFGSRKTGATVNSLFGYNLTAEFNLSGMLGVSSQSQPIDSGGHSYWTVNPDLVLSWSTNKISLFAEIYGQSKTGPHEGSGFNSDAGILYLIRKNIAIDLEVGHRISGTLGGFDRYIGTGISIQFA</sequence>
<keyword evidence="1" id="KW-0472">Membrane</keyword>
<dbReference type="KEGG" id="lfa:LFA_1410"/>
<evidence type="ECO:0000313" key="3">
    <source>
        <dbReference type="Proteomes" id="UP000032430"/>
    </source>
</evidence>
<keyword evidence="3" id="KW-1185">Reference proteome</keyword>
<gene>
    <name evidence="2" type="ORF">LFA_1410</name>
</gene>
<accession>A0A098G5Q9</accession>
<dbReference type="HOGENOM" id="CLU_1037439_0_0_6"/>
<evidence type="ECO:0000256" key="1">
    <source>
        <dbReference type="SAM" id="Phobius"/>
    </source>
</evidence>
<dbReference type="Proteomes" id="UP000032430">
    <property type="component" value="Chromosome I"/>
</dbReference>
<feature type="transmembrane region" description="Helical" evidence="1">
    <location>
        <begin position="9"/>
        <end position="27"/>
    </location>
</feature>